<accession>A0ABQ5LQ09</accession>
<name>A0ABQ5LQ09_9RHOB</name>
<dbReference type="EMBL" id="BROH01000001">
    <property type="protein sequence ID" value="GKY87087.1"/>
    <property type="molecule type" value="Genomic_DNA"/>
</dbReference>
<dbReference type="Proteomes" id="UP001144205">
    <property type="component" value="Unassembled WGS sequence"/>
</dbReference>
<sequence length="69" mass="7163">MHPVADRLCRSDCGAGSHRADSLRARGSDGVRHLSRCLGALAGKGGKAHGGQSGKVRKESAPRCGVIFH</sequence>
<evidence type="ECO:0000313" key="1">
    <source>
        <dbReference type="EMBL" id="GKY87087.1"/>
    </source>
</evidence>
<proteinExistence type="predicted"/>
<reference evidence="1" key="1">
    <citation type="journal article" date="2023" name="Int. J. Syst. Evol. Microbiol.">
        <title>Sinisalibacter aestuarii sp. nov., isolated from estuarine sediment of the Arakawa River.</title>
        <authorList>
            <person name="Arafat S.T."/>
            <person name="Hirano S."/>
            <person name="Sato A."/>
            <person name="Takeuchi K."/>
            <person name="Yasuda T."/>
            <person name="Terahara T."/>
            <person name="Hamada M."/>
            <person name="Kobayashi T."/>
        </authorList>
    </citation>
    <scope>NUCLEOTIDE SEQUENCE</scope>
    <source>
        <strain evidence="1">B-399</strain>
    </source>
</reference>
<organism evidence="1 2">
    <name type="scientific">Sinisalibacter aestuarii</name>
    <dbReference type="NCBI Taxonomy" id="2949426"/>
    <lineage>
        <taxon>Bacteria</taxon>
        <taxon>Pseudomonadati</taxon>
        <taxon>Pseudomonadota</taxon>
        <taxon>Alphaproteobacteria</taxon>
        <taxon>Rhodobacterales</taxon>
        <taxon>Roseobacteraceae</taxon>
        <taxon>Sinisalibacter</taxon>
    </lineage>
</organism>
<keyword evidence="2" id="KW-1185">Reference proteome</keyword>
<comment type="caution">
    <text evidence="1">The sequence shown here is derived from an EMBL/GenBank/DDBJ whole genome shotgun (WGS) entry which is preliminary data.</text>
</comment>
<gene>
    <name evidence="1" type="ORF">STA1M1_09560</name>
</gene>
<evidence type="ECO:0000313" key="2">
    <source>
        <dbReference type="Proteomes" id="UP001144205"/>
    </source>
</evidence>
<protein>
    <submittedName>
        <fullName evidence="1">Uncharacterized protein</fullName>
    </submittedName>
</protein>